<protein>
    <submittedName>
        <fullName evidence="2">AraC family transcriptional regulator</fullName>
    </submittedName>
</protein>
<gene>
    <name evidence="2" type="ORF">EPD83_007890</name>
</gene>
<organism evidence="2 3">
    <name type="scientific">Phycicoccus flavus</name>
    <dbReference type="NCBI Taxonomy" id="2502783"/>
    <lineage>
        <taxon>Bacteria</taxon>
        <taxon>Bacillati</taxon>
        <taxon>Actinomycetota</taxon>
        <taxon>Actinomycetes</taxon>
        <taxon>Micrococcales</taxon>
        <taxon>Intrasporangiaceae</taxon>
        <taxon>Phycicoccus</taxon>
    </lineage>
</organism>
<keyword evidence="3" id="KW-1185">Reference proteome</keyword>
<feature type="non-terminal residue" evidence="2">
    <location>
        <position position="175"/>
    </location>
</feature>
<proteinExistence type="predicted"/>
<dbReference type="RefSeq" id="WP_205859458.1">
    <property type="nucleotide sequence ID" value="NZ_SAYU02000019.1"/>
</dbReference>
<dbReference type="PANTHER" id="PTHR43130:SF3">
    <property type="entry name" value="HTH-TYPE TRANSCRIPTIONAL REGULATOR RV1931C"/>
    <property type="match status" value="1"/>
</dbReference>
<dbReference type="InterPro" id="IPR029062">
    <property type="entry name" value="Class_I_gatase-like"/>
</dbReference>
<accession>A0A8T6R6V4</accession>
<dbReference type="SUPFAM" id="SSF52317">
    <property type="entry name" value="Class I glutamine amidotransferase-like"/>
    <property type="match status" value="1"/>
</dbReference>
<dbReference type="GO" id="GO:0006355">
    <property type="term" value="P:regulation of DNA-templated transcription"/>
    <property type="evidence" value="ECO:0007669"/>
    <property type="project" value="TreeGrafter"/>
</dbReference>
<dbReference type="InterPro" id="IPR002818">
    <property type="entry name" value="DJ-1/PfpI"/>
</dbReference>
<dbReference type="EMBL" id="SAYU02000019">
    <property type="protein sequence ID" value="NHA67971.1"/>
    <property type="molecule type" value="Genomic_DNA"/>
</dbReference>
<name>A0A8T6R6V4_9MICO</name>
<dbReference type="Proteomes" id="UP000287866">
    <property type="component" value="Unassembled WGS sequence"/>
</dbReference>
<sequence length="175" mass="18166">MRVAIVLVDGVADSGLGLLLDVLTAANLLRDRVDGHIDPFEVSLRATTPRVRTGYGLGAAAEPLEACLEDPPDQLLVPGLGLVGAEEVVGAVRDSAAVSVVRELHERGTAVSAACSGTFVLAEGGVLDGRAATTSWWLGPTFRRRYPGVDLDETRSLVIADTVTTAGAALAHLDL</sequence>
<reference evidence="2" key="1">
    <citation type="submission" date="2020-03" db="EMBL/GenBank/DDBJ databases">
        <title>Phycicoccus flavus sp. nov., a novel endophytic actinobacterium isolated from branch of Kandelia candel.</title>
        <authorList>
            <person name="Tuo L."/>
        </authorList>
    </citation>
    <scope>NUCLEOTIDE SEQUENCE</scope>
    <source>
        <strain evidence="2">CMS6Z-2</strain>
    </source>
</reference>
<feature type="domain" description="DJ-1/PfpI" evidence="1">
    <location>
        <begin position="1"/>
        <end position="167"/>
    </location>
</feature>
<evidence type="ECO:0000313" key="2">
    <source>
        <dbReference type="EMBL" id="NHA67971.1"/>
    </source>
</evidence>
<evidence type="ECO:0000313" key="3">
    <source>
        <dbReference type="Proteomes" id="UP000287866"/>
    </source>
</evidence>
<dbReference type="PANTHER" id="PTHR43130">
    <property type="entry name" value="ARAC-FAMILY TRANSCRIPTIONAL REGULATOR"/>
    <property type="match status" value="1"/>
</dbReference>
<dbReference type="Pfam" id="PF01965">
    <property type="entry name" value="DJ-1_PfpI"/>
    <property type="match status" value="1"/>
</dbReference>
<dbReference type="AlphaFoldDB" id="A0A8T6R6V4"/>
<dbReference type="Gene3D" id="3.40.50.880">
    <property type="match status" value="1"/>
</dbReference>
<comment type="caution">
    <text evidence="2">The sequence shown here is derived from an EMBL/GenBank/DDBJ whole genome shotgun (WGS) entry which is preliminary data.</text>
</comment>
<dbReference type="InterPro" id="IPR052158">
    <property type="entry name" value="INH-QAR"/>
</dbReference>
<evidence type="ECO:0000259" key="1">
    <source>
        <dbReference type="Pfam" id="PF01965"/>
    </source>
</evidence>